<feature type="domain" description="Zinc finger DksA/TraR C4-type" evidence="6">
    <location>
        <begin position="114"/>
        <end position="137"/>
    </location>
</feature>
<dbReference type="InterPro" id="IPR037187">
    <property type="entry name" value="DnaK_N"/>
</dbReference>
<keyword evidence="2" id="KW-0863">Zinc-finger</keyword>
<evidence type="ECO:0000256" key="5">
    <source>
        <dbReference type="SAM" id="MobiDB-lite"/>
    </source>
</evidence>
<evidence type="ECO:0000256" key="3">
    <source>
        <dbReference type="ARBA" id="ARBA00022833"/>
    </source>
</evidence>
<keyword evidence="8" id="KW-1185">Reference proteome</keyword>
<dbReference type="Proteomes" id="UP000199564">
    <property type="component" value="Unassembled WGS sequence"/>
</dbReference>
<name>A0A1I5F310_9BACT</name>
<evidence type="ECO:0000313" key="7">
    <source>
        <dbReference type="EMBL" id="SFO18009.1"/>
    </source>
</evidence>
<evidence type="ECO:0000256" key="1">
    <source>
        <dbReference type="ARBA" id="ARBA00022723"/>
    </source>
</evidence>
<dbReference type="STRING" id="226506.SAMN04488519_104188"/>
<feature type="zinc finger region" description="dksA C4-type" evidence="4">
    <location>
        <begin position="119"/>
        <end position="143"/>
    </location>
</feature>
<dbReference type="PANTHER" id="PTHR33823">
    <property type="entry name" value="RNA POLYMERASE-BINDING TRANSCRIPTION FACTOR DKSA-RELATED"/>
    <property type="match status" value="1"/>
</dbReference>
<evidence type="ECO:0000313" key="8">
    <source>
        <dbReference type="Proteomes" id="UP000199564"/>
    </source>
</evidence>
<evidence type="ECO:0000256" key="2">
    <source>
        <dbReference type="ARBA" id="ARBA00022771"/>
    </source>
</evidence>
<dbReference type="AlphaFoldDB" id="A0A1I5F310"/>
<dbReference type="EMBL" id="FOVW01000004">
    <property type="protein sequence ID" value="SFO18009.1"/>
    <property type="molecule type" value="Genomic_DNA"/>
</dbReference>
<keyword evidence="3" id="KW-0862">Zinc</keyword>
<reference evidence="8" key="1">
    <citation type="submission" date="2016-10" db="EMBL/GenBank/DDBJ databases">
        <authorList>
            <person name="Varghese N."/>
            <person name="Submissions S."/>
        </authorList>
    </citation>
    <scope>NUCLEOTIDE SEQUENCE [LARGE SCALE GENOMIC DNA]</scope>
    <source>
        <strain evidence="8">DSM 15282</strain>
    </source>
</reference>
<dbReference type="SUPFAM" id="SSF109635">
    <property type="entry name" value="DnaK suppressor protein DksA, alpha-hairpin domain"/>
    <property type="match status" value="1"/>
</dbReference>
<gene>
    <name evidence="7" type="ORF">SAMN04488519_104188</name>
</gene>
<evidence type="ECO:0000259" key="6">
    <source>
        <dbReference type="Pfam" id="PF01258"/>
    </source>
</evidence>
<organism evidence="7 8">
    <name type="scientific">Algoriphagus ornithinivorans</name>
    <dbReference type="NCBI Taxonomy" id="226506"/>
    <lineage>
        <taxon>Bacteria</taxon>
        <taxon>Pseudomonadati</taxon>
        <taxon>Bacteroidota</taxon>
        <taxon>Cytophagia</taxon>
        <taxon>Cytophagales</taxon>
        <taxon>Cyclobacteriaceae</taxon>
        <taxon>Algoriphagus</taxon>
    </lineage>
</organism>
<feature type="compositionally biased region" description="Polar residues" evidence="5">
    <location>
        <begin position="67"/>
        <end position="76"/>
    </location>
</feature>
<accession>A0A1I5F310</accession>
<dbReference type="InterPro" id="IPR000962">
    <property type="entry name" value="Znf_DskA_TraR"/>
</dbReference>
<dbReference type="PANTHER" id="PTHR33823:SF2">
    <property type="entry name" value="RNA POLYMERASE-BINDING TRANSCRIPTION FACTOR DKSA"/>
    <property type="match status" value="1"/>
</dbReference>
<dbReference type="PROSITE" id="PS51128">
    <property type="entry name" value="ZF_DKSA_2"/>
    <property type="match status" value="1"/>
</dbReference>
<evidence type="ECO:0000256" key="4">
    <source>
        <dbReference type="PROSITE-ProRule" id="PRU00510"/>
    </source>
</evidence>
<sequence>MYFRELLKLIIVPVLLLNLNTMSQEEKTAYSQEELKEFEEIILQKLAVAKEELSSLKESLSKKNDSGTDNTASTSKLLEDGADTLERESLSQLAARQQKFIINLENALIRIKNGTYGVCVDTGKLIAKERLKAVPHTMHSIEAKLAKK</sequence>
<dbReference type="Gene3D" id="1.20.120.910">
    <property type="entry name" value="DksA, coiled-coil domain"/>
    <property type="match status" value="1"/>
</dbReference>
<dbReference type="GO" id="GO:0008270">
    <property type="term" value="F:zinc ion binding"/>
    <property type="evidence" value="ECO:0007669"/>
    <property type="project" value="UniProtKB-KW"/>
</dbReference>
<proteinExistence type="predicted"/>
<protein>
    <submittedName>
        <fullName evidence="7">Transcriptional regulator, TraR/DksA family</fullName>
    </submittedName>
</protein>
<keyword evidence="1" id="KW-0479">Metal-binding</keyword>
<feature type="region of interest" description="Disordered" evidence="5">
    <location>
        <begin position="58"/>
        <end position="78"/>
    </location>
</feature>
<dbReference type="Pfam" id="PF01258">
    <property type="entry name" value="zf-dskA_traR"/>
    <property type="match status" value="1"/>
</dbReference>